<evidence type="ECO:0000313" key="3">
    <source>
        <dbReference type="EMBL" id="GAA5150796.1"/>
    </source>
</evidence>
<dbReference type="EMBL" id="BAABJP010000007">
    <property type="protein sequence ID" value="GAA5150796.1"/>
    <property type="molecule type" value="Genomic_DNA"/>
</dbReference>
<evidence type="ECO:0000256" key="1">
    <source>
        <dbReference type="SAM" id="MobiDB-lite"/>
    </source>
</evidence>
<keyword evidence="2" id="KW-0732">Signal</keyword>
<organism evidence="3 4">
    <name type="scientific">Pseudonocardia eucalypti</name>
    <dbReference type="NCBI Taxonomy" id="648755"/>
    <lineage>
        <taxon>Bacteria</taxon>
        <taxon>Bacillati</taxon>
        <taxon>Actinomycetota</taxon>
        <taxon>Actinomycetes</taxon>
        <taxon>Pseudonocardiales</taxon>
        <taxon>Pseudonocardiaceae</taxon>
        <taxon>Pseudonocardia</taxon>
    </lineage>
</organism>
<keyword evidence="4" id="KW-1185">Reference proteome</keyword>
<sequence length="196" mass="20667">MVQVSKVRAVGRVAALAGMLVASAGVFAGVSHADSDDGDNGRGGTGHAKCKRGFLGLPTGNQCNSRDGARGGSDDEGDEKPRHVSRSRGESRGEEQSRGERVGNAGDEKTREEMADDAGGEKTRANLERERDRDDEAGYGNRHGRAGTAGNARRIGPLERDRPKRKPFVAGSRGSYTNVYDAARDSGAGLYDGSAY</sequence>
<feature type="chain" id="PRO_5046697635" evidence="2">
    <location>
        <begin position="29"/>
        <end position="196"/>
    </location>
</feature>
<dbReference type="Proteomes" id="UP001428817">
    <property type="component" value="Unassembled WGS sequence"/>
</dbReference>
<evidence type="ECO:0000313" key="4">
    <source>
        <dbReference type="Proteomes" id="UP001428817"/>
    </source>
</evidence>
<feature type="compositionally biased region" description="Basic and acidic residues" evidence="1">
    <location>
        <begin position="67"/>
        <end position="136"/>
    </location>
</feature>
<evidence type="ECO:0000256" key="2">
    <source>
        <dbReference type="SAM" id="SignalP"/>
    </source>
</evidence>
<feature type="signal peptide" evidence="2">
    <location>
        <begin position="1"/>
        <end position="28"/>
    </location>
</feature>
<gene>
    <name evidence="3" type="ORF">GCM10023321_16730</name>
</gene>
<protein>
    <submittedName>
        <fullName evidence="3">Uncharacterized protein</fullName>
    </submittedName>
</protein>
<reference evidence="4" key="1">
    <citation type="journal article" date="2019" name="Int. J. Syst. Evol. Microbiol.">
        <title>The Global Catalogue of Microorganisms (GCM) 10K type strain sequencing project: providing services to taxonomists for standard genome sequencing and annotation.</title>
        <authorList>
            <consortium name="The Broad Institute Genomics Platform"/>
            <consortium name="The Broad Institute Genome Sequencing Center for Infectious Disease"/>
            <person name="Wu L."/>
            <person name="Ma J."/>
        </authorList>
    </citation>
    <scope>NUCLEOTIDE SEQUENCE [LARGE SCALE GENOMIC DNA]</scope>
    <source>
        <strain evidence="4">JCM 18303</strain>
    </source>
</reference>
<proteinExistence type="predicted"/>
<name>A0ABP9PR93_9PSEU</name>
<accession>A0ABP9PR93</accession>
<comment type="caution">
    <text evidence="3">The sequence shown here is derived from an EMBL/GenBank/DDBJ whole genome shotgun (WGS) entry which is preliminary data.</text>
</comment>
<feature type="region of interest" description="Disordered" evidence="1">
    <location>
        <begin position="34"/>
        <end position="173"/>
    </location>
</feature>